<dbReference type="EMBL" id="JAUZQC010000008">
    <property type="protein sequence ID" value="KAK5867724.1"/>
    <property type="molecule type" value="Genomic_DNA"/>
</dbReference>
<name>A0AAN7XW35_ELEMC</name>
<evidence type="ECO:0000256" key="1">
    <source>
        <dbReference type="SAM" id="MobiDB-lite"/>
    </source>
</evidence>
<keyword evidence="3" id="KW-1185">Reference proteome</keyword>
<protein>
    <submittedName>
        <fullName evidence="2">Uncharacterized protein</fullName>
    </submittedName>
</protein>
<comment type="caution">
    <text evidence="2">The sequence shown here is derived from an EMBL/GenBank/DDBJ whole genome shotgun (WGS) entry which is preliminary data.</text>
</comment>
<feature type="compositionally biased region" description="Basic and acidic residues" evidence="1">
    <location>
        <begin position="65"/>
        <end position="94"/>
    </location>
</feature>
<dbReference type="Proteomes" id="UP001346869">
    <property type="component" value="Unassembled WGS sequence"/>
</dbReference>
<evidence type="ECO:0000313" key="2">
    <source>
        <dbReference type="EMBL" id="KAK5867724.1"/>
    </source>
</evidence>
<dbReference type="AlphaFoldDB" id="A0AAN7XW35"/>
<gene>
    <name evidence="2" type="ORF">PBY51_012189</name>
</gene>
<sequence length="94" mass="10570">MRSHQKAVTLQPTERTDKKKCAALRHPGCRLLRRRYSPLGREVGMEPGMGFGRGELQPGTCNVAPHDHGANKTDHNCVEEGSRKPPRERDRSQV</sequence>
<evidence type="ECO:0000313" key="3">
    <source>
        <dbReference type="Proteomes" id="UP001346869"/>
    </source>
</evidence>
<accession>A0AAN7XW35</accession>
<reference evidence="2 3" key="1">
    <citation type="journal article" date="2023" name="Genes (Basel)">
        <title>Chromosome-Level Genome Assembly and Circadian Gene Repertoire of the Patagonia Blennie Eleginops maclovinus-The Closest Ancestral Proxy of Antarctic Cryonotothenioids.</title>
        <authorList>
            <person name="Cheng C.C."/>
            <person name="Rivera-Colon A.G."/>
            <person name="Minhas B.F."/>
            <person name="Wilson L."/>
            <person name="Rayamajhi N."/>
            <person name="Vargas-Chacoff L."/>
            <person name="Catchen J.M."/>
        </authorList>
    </citation>
    <scope>NUCLEOTIDE SEQUENCE [LARGE SCALE GENOMIC DNA]</scope>
    <source>
        <strain evidence="2">JMC-PN-2008</strain>
    </source>
</reference>
<organism evidence="2 3">
    <name type="scientific">Eleginops maclovinus</name>
    <name type="common">Patagonian blennie</name>
    <name type="synonym">Eleginus maclovinus</name>
    <dbReference type="NCBI Taxonomy" id="56733"/>
    <lineage>
        <taxon>Eukaryota</taxon>
        <taxon>Metazoa</taxon>
        <taxon>Chordata</taxon>
        <taxon>Craniata</taxon>
        <taxon>Vertebrata</taxon>
        <taxon>Euteleostomi</taxon>
        <taxon>Actinopterygii</taxon>
        <taxon>Neopterygii</taxon>
        <taxon>Teleostei</taxon>
        <taxon>Neoteleostei</taxon>
        <taxon>Acanthomorphata</taxon>
        <taxon>Eupercaria</taxon>
        <taxon>Perciformes</taxon>
        <taxon>Notothenioidei</taxon>
        <taxon>Eleginopidae</taxon>
        <taxon>Eleginops</taxon>
    </lineage>
</organism>
<reference evidence="2 3" key="2">
    <citation type="journal article" date="2023" name="Mol. Biol. Evol.">
        <title>Genomics of Secondarily Temperate Adaptation in the Only Non-Antarctic Icefish.</title>
        <authorList>
            <person name="Rivera-Colon A.G."/>
            <person name="Rayamajhi N."/>
            <person name="Minhas B.F."/>
            <person name="Madrigal G."/>
            <person name="Bilyk K.T."/>
            <person name="Yoon V."/>
            <person name="Hune M."/>
            <person name="Gregory S."/>
            <person name="Cheng C.H.C."/>
            <person name="Catchen J.M."/>
        </authorList>
    </citation>
    <scope>NUCLEOTIDE SEQUENCE [LARGE SCALE GENOMIC DNA]</scope>
    <source>
        <strain evidence="2">JMC-PN-2008</strain>
    </source>
</reference>
<feature type="region of interest" description="Disordered" evidence="1">
    <location>
        <begin position="56"/>
        <end position="94"/>
    </location>
</feature>
<proteinExistence type="predicted"/>